<dbReference type="GO" id="GO:0005524">
    <property type="term" value="F:ATP binding"/>
    <property type="evidence" value="ECO:0007669"/>
    <property type="project" value="UniProtKB-KW"/>
</dbReference>
<dbReference type="Pfam" id="PF00069">
    <property type="entry name" value="Pkinase"/>
    <property type="match status" value="1"/>
</dbReference>
<evidence type="ECO:0000256" key="7">
    <source>
        <dbReference type="ARBA" id="ARBA00047899"/>
    </source>
</evidence>
<gene>
    <name evidence="12" type="ORF">CBE89_05015</name>
</gene>
<dbReference type="InterPro" id="IPR000719">
    <property type="entry name" value="Prot_kinase_dom"/>
</dbReference>
<evidence type="ECO:0000256" key="3">
    <source>
        <dbReference type="ARBA" id="ARBA00022679"/>
    </source>
</evidence>
<dbReference type="GO" id="GO:0004674">
    <property type="term" value="F:protein serine/threonine kinase activity"/>
    <property type="evidence" value="ECO:0007669"/>
    <property type="project" value="UniProtKB-KW"/>
</dbReference>
<accession>A0A2Z2J0E1</accession>
<evidence type="ECO:0000256" key="5">
    <source>
        <dbReference type="ARBA" id="ARBA00022777"/>
    </source>
</evidence>
<keyword evidence="2 12" id="KW-0723">Serine/threonine-protein kinase</keyword>
<protein>
    <recommendedName>
        <fullName evidence="1">non-specific serine/threonine protein kinase</fullName>
        <ecNumber evidence="1">2.7.11.1</ecNumber>
    </recommendedName>
</protein>
<keyword evidence="4" id="KW-0547">Nucleotide-binding</keyword>
<dbReference type="RefSeq" id="WP_086891048.1">
    <property type="nucleotide sequence ID" value="NZ_CP021252.1"/>
</dbReference>
<dbReference type="Gene3D" id="1.10.510.10">
    <property type="entry name" value="Transferase(Phosphotransferase) domain 1"/>
    <property type="match status" value="1"/>
</dbReference>
<evidence type="ECO:0000256" key="2">
    <source>
        <dbReference type="ARBA" id="ARBA00022527"/>
    </source>
</evidence>
<feature type="transmembrane region" description="Helical" evidence="10">
    <location>
        <begin position="417"/>
        <end position="441"/>
    </location>
</feature>
<dbReference type="PANTHER" id="PTHR43289">
    <property type="entry name" value="MITOGEN-ACTIVATED PROTEIN KINASE KINASE KINASE 20-RELATED"/>
    <property type="match status" value="1"/>
</dbReference>
<dbReference type="Proteomes" id="UP000250197">
    <property type="component" value="Chromosome"/>
</dbReference>
<dbReference type="InterPro" id="IPR011009">
    <property type="entry name" value="Kinase-like_dom_sf"/>
</dbReference>
<evidence type="ECO:0000256" key="9">
    <source>
        <dbReference type="SAM" id="MobiDB-lite"/>
    </source>
</evidence>
<evidence type="ECO:0000256" key="4">
    <source>
        <dbReference type="ARBA" id="ARBA00022741"/>
    </source>
</evidence>
<comment type="catalytic activity">
    <reaction evidence="7">
        <text>L-threonyl-[protein] + ATP = O-phospho-L-threonyl-[protein] + ADP + H(+)</text>
        <dbReference type="Rhea" id="RHEA:46608"/>
        <dbReference type="Rhea" id="RHEA-COMP:11060"/>
        <dbReference type="Rhea" id="RHEA-COMP:11605"/>
        <dbReference type="ChEBI" id="CHEBI:15378"/>
        <dbReference type="ChEBI" id="CHEBI:30013"/>
        <dbReference type="ChEBI" id="CHEBI:30616"/>
        <dbReference type="ChEBI" id="CHEBI:61977"/>
        <dbReference type="ChEBI" id="CHEBI:456216"/>
        <dbReference type="EC" id="2.7.11.1"/>
    </reaction>
</comment>
<dbReference type="PROSITE" id="PS00108">
    <property type="entry name" value="PROTEIN_KINASE_ST"/>
    <property type="match status" value="1"/>
</dbReference>
<evidence type="ECO:0000256" key="8">
    <source>
        <dbReference type="ARBA" id="ARBA00048679"/>
    </source>
</evidence>
<proteinExistence type="predicted"/>
<dbReference type="EC" id="2.7.11.1" evidence="1"/>
<evidence type="ECO:0000259" key="11">
    <source>
        <dbReference type="PROSITE" id="PS50011"/>
    </source>
</evidence>
<keyword evidence="6" id="KW-0067">ATP-binding</keyword>
<reference evidence="12 13" key="1">
    <citation type="submission" date="2017-05" db="EMBL/GenBank/DDBJ databases">
        <title>Complete genome sequence of Corynebacterium striatum KC-Na-1 isolated from Neophocaena asiaeorientalis in Korea.</title>
        <authorList>
            <person name="Kim J.H."/>
            <person name="Lee K."/>
        </authorList>
    </citation>
    <scope>NUCLEOTIDE SEQUENCE [LARGE SCALE GENOMIC DNA]</scope>
    <source>
        <strain evidence="12 13">KC-Na-01</strain>
    </source>
</reference>
<comment type="catalytic activity">
    <reaction evidence="8">
        <text>L-seryl-[protein] + ATP = O-phospho-L-seryl-[protein] + ADP + H(+)</text>
        <dbReference type="Rhea" id="RHEA:17989"/>
        <dbReference type="Rhea" id="RHEA-COMP:9863"/>
        <dbReference type="Rhea" id="RHEA-COMP:11604"/>
        <dbReference type="ChEBI" id="CHEBI:15378"/>
        <dbReference type="ChEBI" id="CHEBI:29999"/>
        <dbReference type="ChEBI" id="CHEBI:30616"/>
        <dbReference type="ChEBI" id="CHEBI:83421"/>
        <dbReference type="ChEBI" id="CHEBI:456216"/>
        <dbReference type="EC" id="2.7.11.1"/>
    </reaction>
</comment>
<organism evidence="12 13">
    <name type="scientific">Corynebacterium striatum</name>
    <dbReference type="NCBI Taxonomy" id="43770"/>
    <lineage>
        <taxon>Bacteria</taxon>
        <taxon>Bacillati</taxon>
        <taxon>Actinomycetota</taxon>
        <taxon>Actinomycetes</taxon>
        <taxon>Mycobacteriales</taxon>
        <taxon>Corynebacteriaceae</taxon>
        <taxon>Corynebacterium</taxon>
    </lineage>
</organism>
<dbReference type="CDD" id="cd14014">
    <property type="entry name" value="STKc_PknB_like"/>
    <property type="match status" value="1"/>
</dbReference>
<keyword evidence="10" id="KW-1133">Transmembrane helix</keyword>
<dbReference type="SUPFAM" id="SSF56112">
    <property type="entry name" value="Protein kinase-like (PK-like)"/>
    <property type="match status" value="1"/>
</dbReference>
<evidence type="ECO:0000256" key="1">
    <source>
        <dbReference type="ARBA" id="ARBA00012513"/>
    </source>
</evidence>
<evidence type="ECO:0000313" key="12">
    <source>
        <dbReference type="EMBL" id="ART20925.1"/>
    </source>
</evidence>
<dbReference type="EMBL" id="CP021252">
    <property type="protein sequence ID" value="ART20925.1"/>
    <property type="molecule type" value="Genomic_DNA"/>
</dbReference>
<dbReference type="InterPro" id="IPR008271">
    <property type="entry name" value="Ser/Thr_kinase_AS"/>
</dbReference>
<dbReference type="AlphaFoldDB" id="A0A2Z2J0E1"/>
<keyword evidence="3" id="KW-0808">Transferase</keyword>
<dbReference type="KEGG" id="cstr:CBE89_05015"/>
<dbReference type="FunFam" id="3.30.200.20:FF:000035">
    <property type="entry name" value="Serine/threonine protein kinase Stk1"/>
    <property type="match status" value="1"/>
</dbReference>
<dbReference type="SMART" id="SM00220">
    <property type="entry name" value="S_TKc"/>
    <property type="match status" value="1"/>
</dbReference>
<evidence type="ECO:0000256" key="10">
    <source>
        <dbReference type="SAM" id="Phobius"/>
    </source>
</evidence>
<keyword evidence="10" id="KW-0812">Transmembrane</keyword>
<dbReference type="Gene3D" id="3.30.200.20">
    <property type="entry name" value="Phosphorylase Kinase, domain 1"/>
    <property type="match status" value="1"/>
</dbReference>
<feature type="region of interest" description="Disordered" evidence="9">
    <location>
        <begin position="381"/>
        <end position="410"/>
    </location>
</feature>
<evidence type="ECO:0000256" key="6">
    <source>
        <dbReference type="ARBA" id="ARBA00022840"/>
    </source>
</evidence>
<sequence>MTRLEIGDVLEDRYRVDRPIAQGGMSTVYRCVDLRLGRAVAAKVMDERYQDDPAFVKRFEREARAMAQLQHPNLVAVHDFSSEGVPIYLIMELITGGTLRELLAERGPMPAHAAAAVMHPMLMGLDEVHRTGLIHRDIKPDNVLITSHNRVKLGDFGLVRSAAAEQASNQIIGTVSYLSPEQVTGEPITPASDVYSAGVVLFELLTGTVPFSGATPMEHATARLHADVPAPSSRIAGVPKLFDALVATATACQASERFADAGEFLDALDDVTRDLDLPEFTVPVPRNAAAARTAEQPTDFSGTGATHVFDATTTIDTPSATPAEHYTAPAPEAATEYIPQTPPADIPHRAPLSFETRADLPAPPFVAPPVPPVTPRSADYPAPNYHAQAPLEPQPQSALSHIAEDEPAERPVSNRNVFTLLLFLALVGLATVAVALGGWWFGSGQYGSMPTFFA</sequence>
<keyword evidence="10" id="KW-0472">Membrane</keyword>
<feature type="domain" description="Protein kinase" evidence="11">
    <location>
        <begin position="14"/>
        <end position="424"/>
    </location>
</feature>
<keyword evidence="5 12" id="KW-0418">Kinase</keyword>
<dbReference type="PANTHER" id="PTHR43289:SF6">
    <property type="entry name" value="SERINE_THREONINE-PROTEIN KINASE NEKL-3"/>
    <property type="match status" value="1"/>
</dbReference>
<name>A0A2Z2J0E1_CORST</name>
<dbReference type="PROSITE" id="PS50011">
    <property type="entry name" value="PROTEIN_KINASE_DOM"/>
    <property type="match status" value="1"/>
</dbReference>
<evidence type="ECO:0000313" key="13">
    <source>
        <dbReference type="Proteomes" id="UP000250197"/>
    </source>
</evidence>